<proteinExistence type="predicted"/>
<organism evidence="1 2">
    <name type="scientific">Anguilla anguilla</name>
    <name type="common">European freshwater eel</name>
    <name type="synonym">Muraena anguilla</name>
    <dbReference type="NCBI Taxonomy" id="7936"/>
    <lineage>
        <taxon>Eukaryota</taxon>
        <taxon>Metazoa</taxon>
        <taxon>Chordata</taxon>
        <taxon>Craniata</taxon>
        <taxon>Vertebrata</taxon>
        <taxon>Euteleostomi</taxon>
        <taxon>Actinopterygii</taxon>
        <taxon>Neopterygii</taxon>
        <taxon>Teleostei</taxon>
        <taxon>Anguilliformes</taxon>
        <taxon>Anguillidae</taxon>
        <taxon>Anguilla</taxon>
    </lineage>
</organism>
<dbReference type="Proteomes" id="UP001044222">
    <property type="component" value="Unassembled WGS sequence"/>
</dbReference>
<evidence type="ECO:0000313" key="2">
    <source>
        <dbReference type="Proteomes" id="UP001044222"/>
    </source>
</evidence>
<keyword evidence="2" id="KW-1185">Reference proteome</keyword>
<protein>
    <submittedName>
        <fullName evidence="1">Uncharacterized protein</fullName>
    </submittedName>
</protein>
<sequence>MPVLHLFHLDYSNSLFAGLPDIRPWQLIQNASACLNYSLPRLSHVTPLLISLHWLTISACKFKTSVQAYHPVNGTARLYLQKIIRSNTPSKYFYPATSGCPASLLLHNQVSFTAGSNP</sequence>
<gene>
    <name evidence="1" type="ORF">ANANG_G00102230</name>
</gene>
<reference evidence="1" key="1">
    <citation type="submission" date="2021-01" db="EMBL/GenBank/DDBJ databases">
        <title>A chromosome-scale assembly of European eel, Anguilla anguilla.</title>
        <authorList>
            <person name="Henkel C."/>
            <person name="Jong-Raadsen S.A."/>
            <person name="Dufour S."/>
            <person name="Weltzien F.-A."/>
            <person name="Palstra A.P."/>
            <person name="Pelster B."/>
            <person name="Spaink H.P."/>
            <person name="Van Den Thillart G.E."/>
            <person name="Jansen H."/>
            <person name="Zahm M."/>
            <person name="Klopp C."/>
            <person name="Cedric C."/>
            <person name="Louis A."/>
            <person name="Berthelot C."/>
            <person name="Parey E."/>
            <person name="Roest Crollius H."/>
            <person name="Montfort J."/>
            <person name="Robinson-Rechavi M."/>
            <person name="Bucao C."/>
            <person name="Bouchez O."/>
            <person name="Gislard M."/>
            <person name="Lluch J."/>
            <person name="Milhes M."/>
            <person name="Lampietro C."/>
            <person name="Lopez Roques C."/>
            <person name="Donnadieu C."/>
            <person name="Braasch I."/>
            <person name="Desvignes T."/>
            <person name="Postlethwait J."/>
            <person name="Bobe J."/>
            <person name="Guiguen Y."/>
            <person name="Dirks R."/>
        </authorList>
    </citation>
    <scope>NUCLEOTIDE SEQUENCE</scope>
    <source>
        <strain evidence="1">Tag_6206</strain>
        <tissue evidence="1">Liver</tissue>
    </source>
</reference>
<name>A0A9D3MIM7_ANGAN</name>
<accession>A0A9D3MIM7</accession>
<evidence type="ECO:0000313" key="1">
    <source>
        <dbReference type="EMBL" id="KAG5848706.1"/>
    </source>
</evidence>
<dbReference type="AlphaFoldDB" id="A0A9D3MIM7"/>
<comment type="caution">
    <text evidence="1">The sequence shown here is derived from an EMBL/GenBank/DDBJ whole genome shotgun (WGS) entry which is preliminary data.</text>
</comment>
<dbReference type="EMBL" id="JAFIRN010000005">
    <property type="protein sequence ID" value="KAG5848706.1"/>
    <property type="molecule type" value="Genomic_DNA"/>
</dbReference>